<feature type="non-terminal residue" evidence="3">
    <location>
        <position position="167"/>
    </location>
</feature>
<keyword evidence="2" id="KW-1133">Transmembrane helix</keyword>
<dbReference type="AlphaFoldDB" id="A0A484BW65"/>
<feature type="transmembrane region" description="Helical" evidence="2">
    <location>
        <begin position="94"/>
        <end position="116"/>
    </location>
</feature>
<comment type="caution">
    <text evidence="3">The sequence shown here is derived from an EMBL/GenBank/DDBJ whole genome shotgun (WGS) entry which is preliminary data.</text>
</comment>
<evidence type="ECO:0000256" key="1">
    <source>
        <dbReference type="SAM" id="MobiDB-lite"/>
    </source>
</evidence>
<keyword evidence="4" id="KW-1185">Reference proteome</keyword>
<name>A0A484BW65_DRONA</name>
<evidence type="ECO:0000313" key="3">
    <source>
        <dbReference type="EMBL" id="TDG52330.1"/>
    </source>
</evidence>
<dbReference type="Proteomes" id="UP000295192">
    <property type="component" value="Unassembled WGS sequence"/>
</dbReference>
<sequence length="167" mass="18323">CIMKTRIVQIKPLTPAHTTTTATVATATAAAAATAAINLPQPSSIGPQQQQHQQLRQQQQCQPASRQRPRPCKSRTPSLSTSIRWASKRNSFRICVPAAMEPCLGAMAISWQQLLLPLGQSQWVPQQLLVVLVAAAMPICSALLLWVRCARCRTSIYIKISTRKQSI</sequence>
<protein>
    <submittedName>
        <fullName evidence="3">Uncharacterized protein</fullName>
    </submittedName>
</protein>
<proteinExistence type="predicted"/>
<reference evidence="3 4" key="1">
    <citation type="journal article" date="2019" name="J. Hered.">
        <title>An Improved Genome Assembly for Drosophila navojoa, the Basal Species in the mojavensis Cluster.</title>
        <authorList>
            <person name="Vanderlinde T."/>
            <person name="Dupim E.G."/>
            <person name="Nazario-Yepiz N.O."/>
            <person name="Carvalho A.B."/>
        </authorList>
    </citation>
    <scope>NUCLEOTIDE SEQUENCE [LARGE SCALE GENOMIC DNA]</scope>
    <source>
        <strain evidence="3">Navoj_Jal97</strain>
        <tissue evidence="3">Whole organism</tissue>
    </source>
</reference>
<keyword evidence="2" id="KW-0472">Membrane</keyword>
<organism evidence="3 4">
    <name type="scientific">Drosophila navojoa</name>
    <name type="common">Fruit fly</name>
    <dbReference type="NCBI Taxonomy" id="7232"/>
    <lineage>
        <taxon>Eukaryota</taxon>
        <taxon>Metazoa</taxon>
        <taxon>Ecdysozoa</taxon>
        <taxon>Arthropoda</taxon>
        <taxon>Hexapoda</taxon>
        <taxon>Insecta</taxon>
        <taxon>Pterygota</taxon>
        <taxon>Neoptera</taxon>
        <taxon>Endopterygota</taxon>
        <taxon>Diptera</taxon>
        <taxon>Brachycera</taxon>
        <taxon>Muscomorpha</taxon>
        <taxon>Ephydroidea</taxon>
        <taxon>Drosophilidae</taxon>
        <taxon>Drosophila</taxon>
    </lineage>
</organism>
<feature type="region of interest" description="Disordered" evidence="1">
    <location>
        <begin position="40"/>
        <end position="81"/>
    </location>
</feature>
<accession>A0A484BW65</accession>
<dbReference type="EMBL" id="LSRL02000004">
    <property type="protein sequence ID" value="TDG52330.1"/>
    <property type="molecule type" value="Genomic_DNA"/>
</dbReference>
<feature type="compositionally biased region" description="Low complexity" evidence="1">
    <location>
        <begin position="40"/>
        <end position="66"/>
    </location>
</feature>
<feature type="non-terminal residue" evidence="3">
    <location>
        <position position="1"/>
    </location>
</feature>
<keyword evidence="2" id="KW-0812">Transmembrane</keyword>
<feature type="transmembrane region" description="Helical" evidence="2">
    <location>
        <begin position="128"/>
        <end position="147"/>
    </location>
</feature>
<evidence type="ECO:0000313" key="4">
    <source>
        <dbReference type="Proteomes" id="UP000295192"/>
    </source>
</evidence>
<gene>
    <name evidence="3" type="ORF">AWZ03_001160</name>
</gene>
<evidence type="ECO:0000256" key="2">
    <source>
        <dbReference type="SAM" id="Phobius"/>
    </source>
</evidence>